<keyword evidence="1" id="KW-0812">Transmembrane</keyword>
<organism evidence="2 3">
    <name type="scientific">Caenorhabditis tropicalis</name>
    <dbReference type="NCBI Taxonomy" id="1561998"/>
    <lineage>
        <taxon>Eukaryota</taxon>
        <taxon>Metazoa</taxon>
        <taxon>Ecdysozoa</taxon>
        <taxon>Nematoda</taxon>
        <taxon>Chromadorea</taxon>
        <taxon>Rhabditida</taxon>
        <taxon>Rhabditina</taxon>
        <taxon>Rhabditomorpha</taxon>
        <taxon>Rhabditoidea</taxon>
        <taxon>Rhabditidae</taxon>
        <taxon>Peloderinae</taxon>
        <taxon>Caenorhabditis</taxon>
    </lineage>
</organism>
<evidence type="ECO:0000313" key="2">
    <source>
        <dbReference type="Proteomes" id="UP000095282"/>
    </source>
</evidence>
<feature type="transmembrane region" description="Helical" evidence="1">
    <location>
        <begin position="209"/>
        <end position="227"/>
    </location>
</feature>
<evidence type="ECO:0000313" key="3">
    <source>
        <dbReference type="WBParaSite" id="Csp11.Scaffold630.g20103.t1"/>
    </source>
</evidence>
<proteinExistence type="predicted"/>
<evidence type="ECO:0000256" key="1">
    <source>
        <dbReference type="SAM" id="Phobius"/>
    </source>
</evidence>
<dbReference type="Proteomes" id="UP000095282">
    <property type="component" value="Unplaced"/>
</dbReference>
<sequence length="237" mass="27284">MSSLALRFVYRYWAIFRPRNIRKYFDGRNFALPVFYVFITGSLWFIASVSFTRMDDYGIRYLERDILASYGVLISELPALAFVVYDDEGAVRIENVSGMGIMVLLMIISPTITLFSPLALLISIPYFDVDISFPGILSNAFTAYPGIECIIIIYMASFYNTALRVSTMKFIFWANLGKEITKYGFYFTAVFTILFVILTLFYVKENIGSYRYLLLLLPITGFMLALLEKLLEPARHF</sequence>
<reference evidence="3" key="1">
    <citation type="submission" date="2016-11" db="UniProtKB">
        <authorList>
            <consortium name="WormBaseParasite"/>
        </authorList>
    </citation>
    <scope>IDENTIFICATION</scope>
</reference>
<feature type="transmembrane region" description="Helical" evidence="1">
    <location>
        <begin position="97"/>
        <end position="122"/>
    </location>
</feature>
<keyword evidence="1" id="KW-1133">Transmembrane helix</keyword>
<keyword evidence="2" id="KW-1185">Reference proteome</keyword>
<protein>
    <submittedName>
        <fullName evidence="3">ABC transporter permease</fullName>
    </submittedName>
</protein>
<dbReference type="PANTHER" id="PTHR46000">
    <property type="entry name" value="SEVEN TM RECEPTOR-RELATED"/>
    <property type="match status" value="1"/>
</dbReference>
<dbReference type="InterPro" id="IPR019428">
    <property type="entry name" value="7TM_GPCR_serpentine_rcpt_Str"/>
</dbReference>
<feature type="transmembrane region" description="Helical" evidence="1">
    <location>
        <begin position="142"/>
        <end position="162"/>
    </location>
</feature>
<feature type="transmembrane region" description="Helical" evidence="1">
    <location>
        <begin position="67"/>
        <end position="85"/>
    </location>
</feature>
<keyword evidence="1" id="KW-0472">Membrane</keyword>
<dbReference type="AlphaFoldDB" id="A0A1I7UWQ2"/>
<dbReference type="WBParaSite" id="Csp11.Scaffold630.g20103.t1">
    <property type="protein sequence ID" value="Csp11.Scaffold630.g20103.t1"/>
    <property type="gene ID" value="Csp11.Scaffold630.g20103"/>
</dbReference>
<feature type="transmembrane region" description="Helical" evidence="1">
    <location>
        <begin position="183"/>
        <end position="203"/>
    </location>
</feature>
<feature type="transmembrane region" description="Helical" evidence="1">
    <location>
        <begin position="29"/>
        <end position="47"/>
    </location>
</feature>
<accession>A0A1I7UWQ2</accession>
<dbReference type="PANTHER" id="PTHR46000:SF11">
    <property type="entry name" value="SEVEN TM RECEPTOR"/>
    <property type="match status" value="1"/>
</dbReference>
<dbReference type="Pfam" id="PF10326">
    <property type="entry name" value="7TM_GPCR_Str"/>
    <property type="match status" value="2"/>
</dbReference>
<name>A0A1I7UWQ2_9PELO</name>